<comment type="caution">
    <text evidence="2">The sequence shown here is derived from an EMBL/GenBank/DDBJ whole genome shotgun (WGS) entry which is preliminary data.</text>
</comment>
<dbReference type="SUPFAM" id="SSF82199">
    <property type="entry name" value="SET domain"/>
    <property type="match status" value="1"/>
</dbReference>
<reference evidence="2 3" key="1">
    <citation type="submission" date="2020-02" db="EMBL/GenBank/DDBJ databases">
        <title>Comparative genomics of the hypocrealean fungal genus Beauvera.</title>
        <authorList>
            <person name="Showalter D.N."/>
            <person name="Bushley K.E."/>
            <person name="Rehner S.A."/>
        </authorList>
    </citation>
    <scope>NUCLEOTIDE SEQUENCE [LARGE SCALE GENOMIC DNA]</scope>
    <source>
        <strain evidence="2 3">ARSEF4384</strain>
    </source>
</reference>
<gene>
    <name evidence="2" type="ORF">G3M48_008931</name>
</gene>
<dbReference type="InterPro" id="IPR046341">
    <property type="entry name" value="SET_dom_sf"/>
</dbReference>
<dbReference type="EMBL" id="JAAHCF010000007">
    <property type="protein sequence ID" value="KAK8150757.1"/>
    <property type="molecule type" value="Genomic_DNA"/>
</dbReference>
<proteinExistence type="predicted"/>
<dbReference type="Proteomes" id="UP001397290">
    <property type="component" value="Unassembled WGS sequence"/>
</dbReference>
<dbReference type="PANTHER" id="PTHR13271">
    <property type="entry name" value="UNCHARACTERIZED PUTATIVE METHYLTRANSFERASE"/>
    <property type="match status" value="1"/>
</dbReference>
<sequence>MTSSTKIDALIAWATSHGAVLHPSVRVSHDPATGLSFRAVQPIPGDFSAAIVHLPASLSLSYLDAVRPSSSSSSSSTPDRGTSPPPPPLPASLAAALPPHVLGRLLLVREHLAGASSFWYPYIQALPQPAETGGSSWTLLPPFWEDDDDAELLDGTNVEVGLARIRADLRRDLAAIAAALRDADAKDETNKRLVEQFRPELYRWAYAIFSSRSFRPSLVLSDEQARLLPPGVAIDDFSVLLPLFDIGNHDMTVPVRWQRDGNGCALRTGRAHQPGEQVFNNYGLKTNAELLLGYGFMIAPTDALHNDYIHVRKRRSGADADDAPAPEEYLISARPLRDASSVLARDKLPAGLDADSITPAFQHVQPDMAWDIFTSLAGGDAYKRLIPAQNPEGDAEAADHERRRRLLTGKVEGACLPLFAQTAAVIQNKVLQELERLLETDVEVDGADKERLTPCQRLALDYRDRCRAALESTLEMMNADETLAAAMEAMDKDE</sequence>
<dbReference type="GO" id="GO:0016279">
    <property type="term" value="F:protein-lysine N-methyltransferase activity"/>
    <property type="evidence" value="ECO:0007669"/>
    <property type="project" value="TreeGrafter"/>
</dbReference>
<feature type="region of interest" description="Disordered" evidence="1">
    <location>
        <begin position="69"/>
        <end position="92"/>
    </location>
</feature>
<dbReference type="Gene3D" id="3.90.1410.10">
    <property type="entry name" value="set domain protein methyltransferase, domain 1"/>
    <property type="match status" value="1"/>
</dbReference>
<dbReference type="AlphaFoldDB" id="A0AAW0S8J4"/>
<name>A0AAW0S8J4_9HYPO</name>
<dbReference type="PANTHER" id="PTHR13271:SF146">
    <property type="entry name" value="SET DOMAIN-CONTAINING PROTEIN"/>
    <property type="match status" value="1"/>
</dbReference>
<accession>A0AAW0S8J4</accession>
<keyword evidence="3" id="KW-1185">Reference proteome</keyword>
<protein>
    <recommendedName>
        <fullName evidence="4">SET domain-containing protein</fullName>
    </recommendedName>
</protein>
<dbReference type="InterPro" id="IPR050600">
    <property type="entry name" value="SETD3_SETD6_MTase"/>
</dbReference>
<feature type="compositionally biased region" description="Low complexity" evidence="1">
    <location>
        <begin position="69"/>
        <end position="82"/>
    </location>
</feature>
<evidence type="ECO:0000256" key="1">
    <source>
        <dbReference type="SAM" id="MobiDB-lite"/>
    </source>
</evidence>
<evidence type="ECO:0008006" key="4">
    <source>
        <dbReference type="Google" id="ProtNLM"/>
    </source>
</evidence>
<dbReference type="GO" id="GO:0005634">
    <property type="term" value="C:nucleus"/>
    <property type="evidence" value="ECO:0007669"/>
    <property type="project" value="TreeGrafter"/>
</dbReference>
<evidence type="ECO:0000313" key="2">
    <source>
        <dbReference type="EMBL" id="KAK8150757.1"/>
    </source>
</evidence>
<evidence type="ECO:0000313" key="3">
    <source>
        <dbReference type="Proteomes" id="UP001397290"/>
    </source>
</evidence>
<organism evidence="2 3">
    <name type="scientific">Beauveria asiatica</name>
    <dbReference type="NCBI Taxonomy" id="1069075"/>
    <lineage>
        <taxon>Eukaryota</taxon>
        <taxon>Fungi</taxon>
        <taxon>Dikarya</taxon>
        <taxon>Ascomycota</taxon>
        <taxon>Pezizomycotina</taxon>
        <taxon>Sordariomycetes</taxon>
        <taxon>Hypocreomycetidae</taxon>
        <taxon>Hypocreales</taxon>
        <taxon>Cordycipitaceae</taxon>
        <taxon>Beauveria</taxon>
    </lineage>
</organism>